<dbReference type="SMART" id="SM00388">
    <property type="entry name" value="HisKA"/>
    <property type="match status" value="1"/>
</dbReference>
<dbReference type="PANTHER" id="PTHR43547">
    <property type="entry name" value="TWO-COMPONENT HISTIDINE KINASE"/>
    <property type="match status" value="1"/>
</dbReference>
<dbReference type="Pfam" id="PF00512">
    <property type="entry name" value="HisKA"/>
    <property type="match status" value="1"/>
</dbReference>
<dbReference type="GO" id="GO:0016301">
    <property type="term" value="F:kinase activity"/>
    <property type="evidence" value="ECO:0007669"/>
    <property type="project" value="UniProtKB-KW"/>
</dbReference>
<evidence type="ECO:0000256" key="1">
    <source>
        <dbReference type="ARBA" id="ARBA00000085"/>
    </source>
</evidence>
<evidence type="ECO:0000256" key="6">
    <source>
        <dbReference type="ARBA" id="ARBA00022777"/>
    </source>
</evidence>
<dbReference type="InterPro" id="IPR005467">
    <property type="entry name" value="His_kinase_dom"/>
</dbReference>
<dbReference type="SUPFAM" id="SSF47384">
    <property type="entry name" value="Homodimeric domain of signal transducing histidine kinase"/>
    <property type="match status" value="1"/>
</dbReference>
<dbReference type="Gene3D" id="1.10.287.130">
    <property type="match status" value="1"/>
</dbReference>
<dbReference type="InterPro" id="IPR036097">
    <property type="entry name" value="HisK_dim/P_sf"/>
</dbReference>
<dbReference type="Pfam" id="PF02518">
    <property type="entry name" value="HATPase_c"/>
    <property type="match status" value="1"/>
</dbReference>
<organism evidence="12 13">
    <name type="scientific">Variovorax ginsengisoli</name>
    <dbReference type="NCBI Taxonomy" id="363844"/>
    <lineage>
        <taxon>Bacteria</taxon>
        <taxon>Pseudomonadati</taxon>
        <taxon>Pseudomonadota</taxon>
        <taxon>Betaproteobacteria</taxon>
        <taxon>Burkholderiales</taxon>
        <taxon>Comamonadaceae</taxon>
        <taxon>Variovorax</taxon>
    </lineage>
</organism>
<dbReference type="EC" id="2.7.13.3" evidence="3"/>
<dbReference type="PROSITE" id="PS50885">
    <property type="entry name" value="HAMP"/>
    <property type="match status" value="1"/>
</dbReference>
<keyword evidence="5" id="KW-0808">Transferase</keyword>
<dbReference type="Pfam" id="PF00072">
    <property type="entry name" value="Response_reg"/>
    <property type="match status" value="1"/>
</dbReference>
<dbReference type="Gene3D" id="3.30.450.40">
    <property type="match status" value="1"/>
</dbReference>
<dbReference type="SMART" id="SM00387">
    <property type="entry name" value="HATPase_c"/>
    <property type="match status" value="1"/>
</dbReference>
<dbReference type="InterPro" id="IPR001789">
    <property type="entry name" value="Sig_transdc_resp-reg_receiver"/>
</dbReference>
<gene>
    <name evidence="12" type="ORF">J2W36_001267</name>
</gene>
<evidence type="ECO:0000256" key="7">
    <source>
        <dbReference type="PROSITE-ProRule" id="PRU00169"/>
    </source>
</evidence>
<dbReference type="RefSeq" id="WP_307688849.1">
    <property type="nucleotide sequence ID" value="NZ_JAUSRO010000004.1"/>
</dbReference>
<dbReference type="SMART" id="SM00065">
    <property type="entry name" value="GAF"/>
    <property type="match status" value="1"/>
</dbReference>
<dbReference type="PRINTS" id="PR00344">
    <property type="entry name" value="BCTRLSENSOR"/>
</dbReference>
<feature type="transmembrane region" description="Helical" evidence="8">
    <location>
        <begin position="12"/>
        <end position="34"/>
    </location>
</feature>
<dbReference type="SUPFAM" id="SSF55874">
    <property type="entry name" value="ATPase domain of HSP90 chaperone/DNA topoisomerase II/histidine kinase"/>
    <property type="match status" value="1"/>
</dbReference>
<dbReference type="CDD" id="cd00082">
    <property type="entry name" value="HisKA"/>
    <property type="match status" value="1"/>
</dbReference>
<dbReference type="SUPFAM" id="SSF52172">
    <property type="entry name" value="CheY-like"/>
    <property type="match status" value="1"/>
</dbReference>
<dbReference type="InterPro" id="IPR004358">
    <property type="entry name" value="Sig_transdc_His_kin-like_C"/>
</dbReference>
<keyword evidence="4 7" id="KW-0597">Phosphoprotein</keyword>
<dbReference type="PROSITE" id="PS50109">
    <property type="entry name" value="HIS_KIN"/>
    <property type="match status" value="1"/>
</dbReference>
<evidence type="ECO:0000256" key="2">
    <source>
        <dbReference type="ARBA" id="ARBA00004370"/>
    </source>
</evidence>
<evidence type="ECO:0000313" key="13">
    <source>
        <dbReference type="Proteomes" id="UP001226867"/>
    </source>
</evidence>
<evidence type="ECO:0000256" key="5">
    <source>
        <dbReference type="ARBA" id="ARBA00022679"/>
    </source>
</evidence>
<feature type="transmembrane region" description="Helical" evidence="8">
    <location>
        <begin position="281"/>
        <end position="303"/>
    </location>
</feature>
<dbReference type="InterPro" id="IPR029016">
    <property type="entry name" value="GAF-like_dom_sf"/>
</dbReference>
<keyword evidence="8" id="KW-0472">Membrane</keyword>
<evidence type="ECO:0000313" key="12">
    <source>
        <dbReference type="EMBL" id="MDP9899022.1"/>
    </source>
</evidence>
<evidence type="ECO:0000256" key="4">
    <source>
        <dbReference type="ARBA" id="ARBA00022553"/>
    </source>
</evidence>
<reference evidence="12 13" key="1">
    <citation type="submission" date="2023-07" db="EMBL/GenBank/DDBJ databases">
        <title>Sorghum-associated microbial communities from plants grown in Nebraska, USA.</title>
        <authorList>
            <person name="Schachtman D."/>
        </authorList>
    </citation>
    <scope>NUCLEOTIDE SEQUENCE [LARGE SCALE GENOMIC DNA]</scope>
    <source>
        <strain evidence="12 13">DS1607</strain>
    </source>
</reference>
<sequence>MRLMSLPGRVLMVAIAAMLPLAILCGIALVDLGLGQRAQSRDAAIGMARAVAGAVDSELRLAISSLQTLALTDPLGATDLSTLADAHLLASALRASNPGWEGVQLTTPEGHVVFSSERPFGITADQVLDLPSHAEAVRTRRPVVSGLFSGSRDKLLFAVRVPVLRGGQVRHVLTAIVKPETVAAVLRNQQVPDGWKVSVFDSNQLRIARSVNDELTRGRPPGPTLREALVSQDTRAELLRTVNTDEGVPMQTAIVRLASARWQVVLGMPMSTVDSAWRRTMWAYSGGVLFSLLAGGLGVWWVARTITRPMRRLRESALALGHGEPVAPNRSGIDEVDRVSHALAEAATDRIQHEEERDTLLVTGQQALLSAQAAQQRLQWLATVSTTLSRSLEEASTIEAIAQVIVPDFADICRIDLLDENDMLHRKLARYRNLTRASQVTAAVARAIADTNAPGSLHWAVTTGETFVVNRTTRDFSELPHAGLRALAVSHGIHACCVVPLVARGRTIGAMAVLQSESERHFSPEDVTLVEEFAQRAALALDNVRLLAQAHQARAEVEAASHAKDEFFAMLGHALRNPLAPISLVLQLMARKEPDVFTSERKMIERQVKQLSRMVDDLLDVPRIVAGNIVLQRERVDLRDVVTHAMELAQPLMQQRARMPGVVLPTTPIMVLGDALRLAQLVSNLLNNAAKFTPPAKSITVALAVVEGQAELSVSDEGVGIDSALLPHVFDRFVQAGQSLQRPGGGLGLGLAIARSLAELHGGTIDATSDGAGKGTTFHLMLPLAPPLPDACAIEHIDASPAGPPLRLLFVDDNQDAVNLLADWYRLEGHSVRVAYSAEKAFERLYESPVDAVVVDIGLPDISGYEFARRVRANGRWPSMALVALTGYGQARDRRASQEAGFGAHFAKPADLHELLAELRRLVADAGCTSH</sequence>
<evidence type="ECO:0000259" key="9">
    <source>
        <dbReference type="PROSITE" id="PS50109"/>
    </source>
</evidence>
<dbReference type="SMART" id="SM00448">
    <property type="entry name" value="REC"/>
    <property type="match status" value="1"/>
</dbReference>
<dbReference type="Gene3D" id="6.10.340.10">
    <property type="match status" value="1"/>
</dbReference>
<dbReference type="Pfam" id="PF01590">
    <property type="entry name" value="GAF"/>
    <property type="match status" value="1"/>
</dbReference>
<comment type="subcellular location">
    <subcellularLocation>
        <location evidence="2">Membrane</location>
    </subcellularLocation>
</comment>
<proteinExistence type="predicted"/>
<evidence type="ECO:0000259" key="10">
    <source>
        <dbReference type="PROSITE" id="PS50110"/>
    </source>
</evidence>
<feature type="domain" description="HAMP" evidence="11">
    <location>
        <begin position="304"/>
        <end position="355"/>
    </location>
</feature>
<feature type="domain" description="Response regulatory" evidence="10">
    <location>
        <begin position="807"/>
        <end position="923"/>
    </location>
</feature>
<name>A0ABT9S3V6_9BURK</name>
<keyword evidence="8" id="KW-0812">Transmembrane</keyword>
<dbReference type="Gene3D" id="3.30.450.20">
    <property type="entry name" value="PAS domain"/>
    <property type="match status" value="1"/>
</dbReference>
<comment type="catalytic activity">
    <reaction evidence="1">
        <text>ATP + protein L-histidine = ADP + protein N-phospho-L-histidine.</text>
        <dbReference type="EC" id="2.7.13.3"/>
    </reaction>
</comment>
<protein>
    <recommendedName>
        <fullName evidence="3">histidine kinase</fullName>
        <ecNumber evidence="3">2.7.13.3</ecNumber>
    </recommendedName>
</protein>
<feature type="modified residue" description="4-aspartylphosphate" evidence="7">
    <location>
        <position position="856"/>
    </location>
</feature>
<evidence type="ECO:0000256" key="8">
    <source>
        <dbReference type="SAM" id="Phobius"/>
    </source>
</evidence>
<dbReference type="SUPFAM" id="SSF55781">
    <property type="entry name" value="GAF domain-like"/>
    <property type="match status" value="1"/>
</dbReference>
<dbReference type="InterPro" id="IPR003594">
    <property type="entry name" value="HATPase_dom"/>
</dbReference>
<dbReference type="InterPro" id="IPR003661">
    <property type="entry name" value="HisK_dim/P_dom"/>
</dbReference>
<dbReference type="CDD" id="cd00075">
    <property type="entry name" value="HATPase"/>
    <property type="match status" value="1"/>
</dbReference>
<feature type="domain" description="Histidine kinase" evidence="9">
    <location>
        <begin position="570"/>
        <end position="786"/>
    </location>
</feature>
<evidence type="ECO:0000256" key="3">
    <source>
        <dbReference type="ARBA" id="ARBA00012438"/>
    </source>
</evidence>
<evidence type="ECO:0000259" key="11">
    <source>
        <dbReference type="PROSITE" id="PS50885"/>
    </source>
</evidence>
<comment type="caution">
    <text evidence="12">The sequence shown here is derived from an EMBL/GenBank/DDBJ whole genome shotgun (WGS) entry which is preliminary data.</text>
</comment>
<dbReference type="Gene3D" id="3.40.50.2300">
    <property type="match status" value="1"/>
</dbReference>
<keyword evidence="13" id="KW-1185">Reference proteome</keyword>
<dbReference type="PANTHER" id="PTHR43547:SF2">
    <property type="entry name" value="HYBRID SIGNAL TRANSDUCTION HISTIDINE KINASE C"/>
    <property type="match status" value="1"/>
</dbReference>
<dbReference type="Proteomes" id="UP001226867">
    <property type="component" value="Unassembled WGS sequence"/>
</dbReference>
<dbReference type="PROSITE" id="PS50110">
    <property type="entry name" value="RESPONSE_REGULATORY"/>
    <property type="match status" value="1"/>
</dbReference>
<dbReference type="Gene3D" id="3.30.565.10">
    <property type="entry name" value="Histidine kinase-like ATPase, C-terminal domain"/>
    <property type="match status" value="1"/>
</dbReference>
<dbReference type="InterPro" id="IPR011006">
    <property type="entry name" value="CheY-like_superfamily"/>
</dbReference>
<dbReference type="InterPro" id="IPR003018">
    <property type="entry name" value="GAF"/>
</dbReference>
<dbReference type="EMBL" id="JAUSRO010000004">
    <property type="protein sequence ID" value="MDP9899022.1"/>
    <property type="molecule type" value="Genomic_DNA"/>
</dbReference>
<keyword evidence="8" id="KW-1133">Transmembrane helix</keyword>
<dbReference type="InterPro" id="IPR036890">
    <property type="entry name" value="HATPase_C_sf"/>
</dbReference>
<accession>A0ABT9S3V6</accession>
<keyword evidence="6 12" id="KW-0418">Kinase</keyword>
<dbReference type="InterPro" id="IPR003660">
    <property type="entry name" value="HAMP_dom"/>
</dbReference>